<name>A0ABT1HXA1_STRSD</name>
<protein>
    <submittedName>
        <fullName evidence="2">Uncharacterized protein</fullName>
    </submittedName>
</protein>
<reference evidence="2 3" key="1">
    <citation type="submission" date="2022-06" db="EMBL/GenBank/DDBJ databases">
        <title>Genomic Encyclopedia of Archaeal and Bacterial Type Strains, Phase II (KMG-II): from individual species to whole genera.</title>
        <authorList>
            <person name="Goeker M."/>
        </authorList>
    </citation>
    <scope>NUCLEOTIDE SEQUENCE [LARGE SCALE GENOMIC DNA]</scope>
    <source>
        <strain evidence="2 3">DSM 40477</strain>
    </source>
</reference>
<evidence type="ECO:0000313" key="3">
    <source>
        <dbReference type="Proteomes" id="UP001205311"/>
    </source>
</evidence>
<evidence type="ECO:0000313" key="2">
    <source>
        <dbReference type="EMBL" id="MCP2260146.1"/>
    </source>
</evidence>
<comment type="caution">
    <text evidence="2">The sequence shown here is derived from an EMBL/GenBank/DDBJ whole genome shotgun (WGS) entry which is preliminary data.</text>
</comment>
<evidence type="ECO:0000256" key="1">
    <source>
        <dbReference type="SAM" id="MobiDB-lite"/>
    </source>
</evidence>
<accession>A0ABT1HXA1</accession>
<gene>
    <name evidence="2" type="ORF">LX15_003857</name>
</gene>
<dbReference type="Proteomes" id="UP001205311">
    <property type="component" value="Unassembled WGS sequence"/>
</dbReference>
<organism evidence="2 3">
    <name type="scientific">Streptoalloteichus tenebrarius (strain ATCC 17920 / DSM 40477 / JCM 4838 / CBS 697.72 / NBRC 16177 / NCIMB 11028 / NRRL B-12390 / A12253. 1 / ISP 5477)</name>
    <name type="common">Streptomyces tenebrarius</name>
    <dbReference type="NCBI Taxonomy" id="1933"/>
    <lineage>
        <taxon>Bacteria</taxon>
        <taxon>Bacillati</taxon>
        <taxon>Actinomycetota</taxon>
        <taxon>Actinomycetes</taxon>
        <taxon>Pseudonocardiales</taxon>
        <taxon>Pseudonocardiaceae</taxon>
        <taxon>Streptoalloteichus</taxon>
    </lineage>
</organism>
<keyword evidence="3" id="KW-1185">Reference proteome</keyword>
<proteinExistence type="predicted"/>
<feature type="region of interest" description="Disordered" evidence="1">
    <location>
        <begin position="24"/>
        <end position="51"/>
    </location>
</feature>
<dbReference type="EMBL" id="JAMTCP010000023">
    <property type="protein sequence ID" value="MCP2260146.1"/>
    <property type="molecule type" value="Genomic_DNA"/>
</dbReference>
<sequence length="51" mass="5324">MAVSMVVVTPGQHTRKSEVWTTRGRVGADLARGGDRTPCGGRMSEPPAAVS</sequence>